<dbReference type="InterPro" id="IPR014752">
    <property type="entry name" value="Arrestin-like_C"/>
</dbReference>
<organism evidence="2">
    <name type="scientific">Trypanosoma vivax (strain Y486)</name>
    <dbReference type="NCBI Taxonomy" id="1055687"/>
    <lineage>
        <taxon>Eukaryota</taxon>
        <taxon>Discoba</taxon>
        <taxon>Euglenozoa</taxon>
        <taxon>Kinetoplastea</taxon>
        <taxon>Metakinetoplastina</taxon>
        <taxon>Trypanosomatida</taxon>
        <taxon>Trypanosomatidae</taxon>
        <taxon>Trypanosoma</taxon>
        <taxon>Duttonella</taxon>
    </lineage>
</organism>
<dbReference type="EMBL" id="HE573027">
    <property type="protein sequence ID" value="CCC53596.1"/>
    <property type="molecule type" value="Genomic_DNA"/>
</dbReference>
<reference evidence="2" key="1">
    <citation type="journal article" date="2012" name="Proc. Natl. Acad. Sci. U.S.A.">
        <title>Antigenic diversity is generated by distinct evolutionary mechanisms in African trypanosome species.</title>
        <authorList>
            <person name="Jackson A.P."/>
            <person name="Berry A."/>
            <person name="Aslett M."/>
            <person name="Allison H.C."/>
            <person name="Burton P."/>
            <person name="Vavrova-Anderson J."/>
            <person name="Brown R."/>
            <person name="Browne H."/>
            <person name="Corton N."/>
            <person name="Hauser H."/>
            <person name="Gamble J."/>
            <person name="Gilderthorp R."/>
            <person name="Marcello L."/>
            <person name="McQuillan J."/>
            <person name="Otto T.D."/>
            <person name="Quail M.A."/>
            <person name="Sanders M.J."/>
            <person name="van Tonder A."/>
            <person name="Ginger M.L."/>
            <person name="Field M.C."/>
            <person name="Barry J.D."/>
            <person name="Hertz-Fowler C."/>
            <person name="Berriman M."/>
        </authorList>
    </citation>
    <scope>NUCLEOTIDE SEQUENCE</scope>
    <source>
        <strain evidence="2">Y486</strain>
    </source>
</reference>
<dbReference type="AlphaFoldDB" id="G0UCN6"/>
<dbReference type="Pfam" id="PF03643">
    <property type="entry name" value="Vps26"/>
    <property type="match status" value="1"/>
</dbReference>
<evidence type="ECO:0000313" key="2">
    <source>
        <dbReference type="EMBL" id="CCC53596.1"/>
    </source>
</evidence>
<accession>G0UCN6</accession>
<dbReference type="InterPro" id="IPR028934">
    <property type="entry name" value="Vps26-related"/>
</dbReference>
<protein>
    <submittedName>
        <fullName evidence="2">Putative vacuolar sorting-associated protein-like</fullName>
    </submittedName>
</protein>
<sequence>MIQQKQLQEKERGPGLFSRLLRKMDGCDLKIVLSGKTEGDMVLIDNPRDNVSERFYYYSDSEPVAGCVNLSSKGSYRHNGILIELIGIITVTTDGDHKTEFLRQTKRLEADTLQGVASLEFEFTAVKEYESYRGMNARVSYFLRVTILRPVKNITEQLELWVGSVNNAMSDTQHDASCHRSYFRETVFGPQSTSMDVGVEDKLHIEFKYNKTVFHLRERVFGKVTFKLADMDISNGEISVVRQETVVSPLGSTEESHAETLQKFEIMDGTPIVGEVVPIRLYLSSIPNLTPTYKSVRKCMSVRYFLNLVLVTADGRRYFKQHEIMLYRRRGQEPPVLFPAAPVAVEAA</sequence>
<dbReference type="GO" id="GO:0006886">
    <property type="term" value="P:intracellular protein transport"/>
    <property type="evidence" value="ECO:0007669"/>
    <property type="project" value="InterPro"/>
</dbReference>
<dbReference type="Gene3D" id="2.60.40.640">
    <property type="match status" value="2"/>
</dbReference>
<evidence type="ECO:0000256" key="1">
    <source>
        <dbReference type="ARBA" id="ARBA00009100"/>
    </source>
</evidence>
<comment type="similarity">
    <text evidence="1">Belongs to the VPS26 family.</text>
</comment>
<name>G0UCN6_TRYVY</name>
<gene>
    <name evidence="2" type="ORF">TVY486_1110800</name>
</gene>
<dbReference type="PANTHER" id="PTHR12233">
    <property type="entry name" value="VACUOLAR PROTEIN SORTING 26 RELATED"/>
    <property type="match status" value="1"/>
</dbReference>
<proteinExistence type="inferred from homology"/>
<dbReference type="VEuPathDB" id="TriTrypDB:TvY486_1110800"/>